<comment type="subunit">
    <text evidence="13">F-type ATPases have 2 components, F(1) - the catalytic core - and F(0) - the membrane proton channel. F(1) has five subunits: alpha(3), beta(3), gamma(1), delta(1), epsilon(1). F(0) has four main subunits: a(1), b(2) and c(10-14). The alpha and beta chains form an alternating ring which encloses part of the gamma chain. F(1) is attached to F(0) by a central stalk formed by the gamma and epsilon chains, while a peripheral stalk is formed by the delta and b chains.</text>
</comment>
<keyword evidence="3 15" id="KW-1003">Cell membrane</keyword>
<evidence type="ECO:0000256" key="12">
    <source>
        <dbReference type="ARBA" id="ARBA00025614"/>
    </source>
</evidence>
<dbReference type="GO" id="GO:0005886">
    <property type="term" value="C:plasma membrane"/>
    <property type="evidence" value="ECO:0007669"/>
    <property type="project" value="UniProtKB-SubCell"/>
</dbReference>
<evidence type="ECO:0000256" key="17">
    <source>
        <dbReference type="SAM" id="Coils"/>
    </source>
</evidence>
<comment type="function">
    <text evidence="11 15">F(1)F(0) ATP synthase produces ATP from ADP in the presence of a proton or sodium gradient. F-type ATPases consist of two structural domains, F(1) containing the extramembraneous catalytic core and F(0) containing the membrane proton channel, linked together by a central stalk and a peripheral stalk. During catalysis, ATP synthesis in the catalytic domain of F(1) is coupled via a rotary mechanism of the central stalk subunits to proton translocation.</text>
</comment>
<evidence type="ECO:0000256" key="10">
    <source>
        <dbReference type="ARBA" id="ARBA00023310"/>
    </source>
</evidence>
<evidence type="ECO:0000313" key="19">
    <source>
        <dbReference type="Proteomes" id="UP000543030"/>
    </source>
</evidence>
<evidence type="ECO:0000256" key="11">
    <source>
        <dbReference type="ARBA" id="ARBA00025198"/>
    </source>
</evidence>
<reference evidence="18 19" key="1">
    <citation type="submission" date="2020-08" db="EMBL/GenBank/DDBJ databases">
        <title>Genomic Encyclopedia of Type Strains, Phase IV (KMG-IV): sequencing the most valuable type-strain genomes for metagenomic binning, comparative biology and taxonomic classification.</title>
        <authorList>
            <person name="Goeker M."/>
        </authorList>
    </citation>
    <scope>NUCLEOTIDE SEQUENCE [LARGE SCALE GENOMIC DNA]</scope>
    <source>
        <strain evidence="18 19">DSM 18233</strain>
    </source>
</reference>
<comment type="subcellular location">
    <subcellularLocation>
        <location evidence="15">Cell membrane</location>
        <topology evidence="15">Single-pass membrane protein</topology>
    </subcellularLocation>
    <subcellularLocation>
        <location evidence="14">Endomembrane system</location>
        <topology evidence="14">Single-pass membrane protein</topology>
    </subcellularLocation>
</comment>
<dbReference type="CDD" id="cd06503">
    <property type="entry name" value="ATP-synt_Fo_b"/>
    <property type="match status" value="1"/>
</dbReference>
<dbReference type="AlphaFoldDB" id="A0A840RIE2"/>
<dbReference type="PANTHER" id="PTHR33445">
    <property type="entry name" value="ATP SYNTHASE SUBUNIT B', CHLOROPLASTIC"/>
    <property type="match status" value="1"/>
</dbReference>
<evidence type="ECO:0000256" key="2">
    <source>
        <dbReference type="ARBA" id="ARBA00022448"/>
    </source>
</evidence>
<proteinExistence type="inferred from homology"/>
<feature type="transmembrane region" description="Helical" evidence="15">
    <location>
        <begin position="6"/>
        <end position="26"/>
    </location>
</feature>
<dbReference type="NCBIfam" id="TIGR01144">
    <property type="entry name" value="ATP_synt_b"/>
    <property type="match status" value="1"/>
</dbReference>
<evidence type="ECO:0000256" key="8">
    <source>
        <dbReference type="ARBA" id="ARBA00023065"/>
    </source>
</evidence>
<sequence length="156" mass="17129">MEFNTSLIGQVITFALLVWFTMKIVWPPLTGMMEKRAQRIAEGLSAADRAKQDLANAEKASAEKLREAKQHASELIAQAEKRANQIIDEAKDKAKVESERLLAGAQAEITQQVEQAKGVLRQQVANLALEGATKILKQEVDAGKHAVLLESIKAEL</sequence>
<dbReference type="Gene3D" id="1.20.5.620">
    <property type="entry name" value="F1F0 ATP synthase subunit B, membrane domain"/>
    <property type="match status" value="1"/>
</dbReference>
<keyword evidence="10 15" id="KW-0066">ATP synthesis</keyword>
<evidence type="ECO:0000256" key="3">
    <source>
        <dbReference type="ARBA" id="ARBA00022475"/>
    </source>
</evidence>
<protein>
    <recommendedName>
        <fullName evidence="15">ATP synthase subunit b</fullName>
    </recommendedName>
    <alternativeName>
        <fullName evidence="15">ATP synthase F(0) sector subunit b</fullName>
    </alternativeName>
    <alternativeName>
        <fullName evidence="15">ATPase subunit I</fullName>
    </alternativeName>
    <alternativeName>
        <fullName evidence="15">F-type ATPase subunit b</fullName>
        <shortName evidence="15">F-ATPase subunit b</shortName>
    </alternativeName>
</protein>
<evidence type="ECO:0000256" key="4">
    <source>
        <dbReference type="ARBA" id="ARBA00022547"/>
    </source>
</evidence>
<keyword evidence="8 15" id="KW-0406">Ion transport</keyword>
<dbReference type="InterPro" id="IPR028987">
    <property type="entry name" value="ATP_synth_B-like_membr_sf"/>
</dbReference>
<keyword evidence="6 15" id="KW-0375">Hydrogen ion transport</keyword>
<dbReference type="Proteomes" id="UP000543030">
    <property type="component" value="Unassembled WGS sequence"/>
</dbReference>
<comment type="caution">
    <text evidence="18">The sequence shown here is derived from an EMBL/GenBank/DDBJ whole genome shotgun (WGS) entry which is preliminary data.</text>
</comment>
<accession>A0A840RIE2</accession>
<dbReference type="InterPro" id="IPR005864">
    <property type="entry name" value="ATP_synth_F0_bsu_bac"/>
</dbReference>
<evidence type="ECO:0000256" key="9">
    <source>
        <dbReference type="ARBA" id="ARBA00023136"/>
    </source>
</evidence>
<evidence type="ECO:0000256" key="15">
    <source>
        <dbReference type="HAMAP-Rule" id="MF_01398"/>
    </source>
</evidence>
<dbReference type="GO" id="GO:0012505">
    <property type="term" value="C:endomembrane system"/>
    <property type="evidence" value="ECO:0007669"/>
    <property type="project" value="UniProtKB-SubCell"/>
</dbReference>
<dbReference type="HAMAP" id="MF_01398">
    <property type="entry name" value="ATP_synth_b_bprime"/>
    <property type="match status" value="1"/>
</dbReference>
<dbReference type="InterPro" id="IPR002146">
    <property type="entry name" value="ATP_synth_b/b'su_bac/chlpt"/>
</dbReference>
<evidence type="ECO:0000256" key="6">
    <source>
        <dbReference type="ARBA" id="ARBA00022781"/>
    </source>
</evidence>
<keyword evidence="9 15" id="KW-0472">Membrane</keyword>
<keyword evidence="7 15" id="KW-1133">Transmembrane helix</keyword>
<dbReference type="PANTHER" id="PTHR33445:SF1">
    <property type="entry name" value="ATP SYNTHASE SUBUNIT B"/>
    <property type="match status" value="1"/>
</dbReference>
<feature type="coiled-coil region" evidence="17">
    <location>
        <begin position="40"/>
        <end position="89"/>
    </location>
</feature>
<comment type="subunit">
    <text evidence="15">F-type ATPases have 2 components, F(1) - the catalytic core - and F(0) - the membrane proton channel. F(1) has five subunits: alpha(3), beta(3), gamma(1), delta(1), epsilon(1). F(0) has three main subunits: a(1), b(2) and c(10-14). The alpha and beta chains form an alternating ring which encloses part of the gamma chain. F(1) is attached to F(0) by a central stalk formed by the gamma and epsilon chains, while a peripheral stalk is formed by the delta and b chains.</text>
</comment>
<evidence type="ECO:0000256" key="14">
    <source>
        <dbReference type="ARBA" id="ARBA00037847"/>
    </source>
</evidence>
<gene>
    <name evidence="15" type="primary">atpF</name>
    <name evidence="18" type="ORF">HNQ50_002750</name>
</gene>
<name>A0A840RIE2_9NEIS</name>
<evidence type="ECO:0000256" key="1">
    <source>
        <dbReference type="ARBA" id="ARBA00005513"/>
    </source>
</evidence>
<evidence type="ECO:0000256" key="13">
    <source>
        <dbReference type="ARBA" id="ARBA00026054"/>
    </source>
</evidence>
<dbReference type="Pfam" id="PF00430">
    <property type="entry name" value="ATP-synt_B"/>
    <property type="match status" value="1"/>
</dbReference>
<keyword evidence="19" id="KW-1185">Reference proteome</keyword>
<dbReference type="NCBIfam" id="NF004411">
    <property type="entry name" value="PRK05759.1-2"/>
    <property type="match status" value="1"/>
</dbReference>
<evidence type="ECO:0000256" key="5">
    <source>
        <dbReference type="ARBA" id="ARBA00022692"/>
    </source>
</evidence>
<evidence type="ECO:0000313" key="18">
    <source>
        <dbReference type="EMBL" id="MBB5192013.1"/>
    </source>
</evidence>
<organism evidence="18 19">
    <name type="scientific">Silvimonas terrae</name>
    <dbReference type="NCBI Taxonomy" id="300266"/>
    <lineage>
        <taxon>Bacteria</taxon>
        <taxon>Pseudomonadati</taxon>
        <taxon>Pseudomonadota</taxon>
        <taxon>Betaproteobacteria</taxon>
        <taxon>Neisseriales</taxon>
        <taxon>Chitinibacteraceae</taxon>
        <taxon>Silvimonas</taxon>
    </lineage>
</organism>
<keyword evidence="2 15" id="KW-0813">Transport</keyword>
<dbReference type="RefSeq" id="WP_184101577.1">
    <property type="nucleotide sequence ID" value="NZ_JACHHN010000005.1"/>
</dbReference>
<dbReference type="GO" id="GO:0046933">
    <property type="term" value="F:proton-transporting ATP synthase activity, rotational mechanism"/>
    <property type="evidence" value="ECO:0007669"/>
    <property type="project" value="UniProtKB-UniRule"/>
</dbReference>
<evidence type="ECO:0000256" key="7">
    <source>
        <dbReference type="ARBA" id="ARBA00022989"/>
    </source>
</evidence>
<dbReference type="SUPFAM" id="SSF81573">
    <property type="entry name" value="F1F0 ATP synthase subunit B, membrane domain"/>
    <property type="match status" value="1"/>
</dbReference>
<evidence type="ECO:0000256" key="16">
    <source>
        <dbReference type="RuleBase" id="RU003848"/>
    </source>
</evidence>
<dbReference type="GO" id="GO:0046961">
    <property type="term" value="F:proton-transporting ATPase activity, rotational mechanism"/>
    <property type="evidence" value="ECO:0007669"/>
    <property type="project" value="TreeGrafter"/>
</dbReference>
<keyword evidence="5 15" id="KW-0812">Transmembrane</keyword>
<dbReference type="GO" id="GO:0045259">
    <property type="term" value="C:proton-transporting ATP synthase complex"/>
    <property type="evidence" value="ECO:0007669"/>
    <property type="project" value="UniProtKB-KW"/>
</dbReference>
<comment type="similarity">
    <text evidence="1 15 16">Belongs to the ATPase B chain family.</text>
</comment>
<keyword evidence="17" id="KW-0175">Coiled coil</keyword>
<keyword evidence="4 15" id="KW-0138">CF(0)</keyword>
<comment type="function">
    <text evidence="12">Component of the F(0) channel, it forms part of the peripheral stalk, linking F(1) to F(0). The b'-subunit is a diverged and duplicated form of b found in plants and photosynthetic bacteria.</text>
</comment>
<dbReference type="EMBL" id="JACHHN010000005">
    <property type="protein sequence ID" value="MBB5192013.1"/>
    <property type="molecule type" value="Genomic_DNA"/>
</dbReference>
<dbReference type="InterPro" id="IPR050059">
    <property type="entry name" value="ATP_synthase_B_chain"/>
</dbReference>